<proteinExistence type="predicted"/>
<name>A0ABQ7HYG0_9MICR</name>
<reference evidence="1 2" key="1">
    <citation type="submission" date="2019-01" db="EMBL/GenBank/DDBJ databases">
        <title>Genomes sequencing and comparative genomics of infectious freshwater microsporidia, Cucumispora dikerogammari and Thelohania contejeani.</title>
        <authorList>
            <person name="Cormier A."/>
            <person name="Giraud I."/>
            <person name="Wattier R."/>
            <person name="Teixeira M."/>
            <person name="Grandjean F."/>
            <person name="Rigaud T."/>
            <person name="Cordaux R."/>
        </authorList>
    </citation>
    <scope>NUCLEOTIDE SEQUENCE [LARGE SCALE GENOMIC DNA]</scope>
    <source>
        <strain evidence="1">T1</strain>
        <tissue evidence="1">Spores</tissue>
    </source>
</reference>
<dbReference type="EMBL" id="SBIQ01000122">
    <property type="protein sequence ID" value="KAF7683145.1"/>
    <property type="molecule type" value="Genomic_DNA"/>
</dbReference>
<dbReference type="Proteomes" id="UP001516464">
    <property type="component" value="Unassembled WGS sequence"/>
</dbReference>
<sequence length="598" mass="70218">MVSFVYYLYFCINYFLSCKGIKLYSEEGQQISEIFNKFFKISDKGFEQTAPLSISDENNALSLLLIAKNQFSLNLTNVKHQMLLKSLILSANINNSNTSLEIFILYSTSKLKEAKSKEQFTIVLNNILIPFHDILLSMINSKFKTPFFSNDKASPLGYYIYDKLNISGNKKIKENNNIYKMNDTKIISNNIHLVSFIIDILYQKIEYNIQTGAKLDIYNEKIYIYSFIRLIEFIEIPHISTDLLKRLNKLIKIAFTVGYKFNKEKNFFKILKSLKSYNLNLTIIKNFYFQNLDKILMNSVDLYDVDKQNFLLRLLKIYQNANNNIIPDLSIKPSVLGQINHIFTRPSPDKYPFYGNKIFNSDFKKNNTIKYETLLTIHVLELIVFKLSEYSNSITLNEKSKYKINADIINLLVHIDDISNFSETQIEFFVYFLVQYFYNIELNSIFIIEFQEFIKELLLNLKGPTKKADLLIKIIENITPLKKIKIVTHVFFFSKRADIKMIQTGLEAIRTRIYKSNFGAEWIEDCKVYIEFVTKYKNLIINGNIKYCKYLLELKTIIQTNLYALNKNGLQDEEYKILVILIENVCREANYNRSILCH</sequence>
<evidence type="ECO:0000313" key="1">
    <source>
        <dbReference type="EMBL" id="KAF7683145.1"/>
    </source>
</evidence>
<evidence type="ECO:0000313" key="2">
    <source>
        <dbReference type="Proteomes" id="UP001516464"/>
    </source>
</evidence>
<comment type="caution">
    <text evidence="1">The sequence shown here is derived from an EMBL/GenBank/DDBJ whole genome shotgun (WGS) entry which is preliminary data.</text>
</comment>
<accession>A0ABQ7HYG0</accession>
<organism evidence="1 2">
    <name type="scientific">Astathelohania contejeani</name>
    <dbReference type="NCBI Taxonomy" id="164912"/>
    <lineage>
        <taxon>Eukaryota</taxon>
        <taxon>Fungi</taxon>
        <taxon>Fungi incertae sedis</taxon>
        <taxon>Microsporidia</taxon>
        <taxon>Astathelohaniidae</taxon>
        <taxon>Astathelohania</taxon>
    </lineage>
</organism>
<keyword evidence="2" id="KW-1185">Reference proteome</keyword>
<protein>
    <submittedName>
        <fullName evidence="1">Uncharacterized protein</fullName>
    </submittedName>
</protein>
<gene>
    <name evidence="1" type="ORF">TCON_1643</name>
</gene>